<evidence type="ECO:0000313" key="10">
    <source>
        <dbReference type="Proteomes" id="UP000185469"/>
    </source>
</evidence>
<evidence type="ECO:0000256" key="5">
    <source>
        <dbReference type="ARBA" id="ARBA00022490"/>
    </source>
</evidence>
<comment type="subunit">
    <text evidence="3 7">Homodimer.</text>
</comment>
<dbReference type="InterPro" id="IPR028366">
    <property type="entry name" value="PhoU"/>
</dbReference>
<dbReference type="GO" id="GO:0045936">
    <property type="term" value="P:negative regulation of phosphate metabolic process"/>
    <property type="evidence" value="ECO:0007669"/>
    <property type="project" value="InterPro"/>
</dbReference>
<evidence type="ECO:0000256" key="3">
    <source>
        <dbReference type="ARBA" id="ARBA00011738"/>
    </source>
</evidence>
<dbReference type="GO" id="GO:0005737">
    <property type="term" value="C:cytoplasm"/>
    <property type="evidence" value="ECO:0007669"/>
    <property type="project" value="UniProtKB-SubCell"/>
</dbReference>
<dbReference type="InterPro" id="IPR038078">
    <property type="entry name" value="PhoU-like_sf"/>
</dbReference>
<protein>
    <recommendedName>
        <fullName evidence="7">Phosphate-specific transport system accessory protein PhoU</fullName>
    </recommendedName>
</protein>
<dbReference type="PIRSF" id="PIRSF003107">
    <property type="entry name" value="PhoU"/>
    <property type="match status" value="1"/>
</dbReference>
<evidence type="ECO:0000259" key="8">
    <source>
        <dbReference type="Pfam" id="PF01895"/>
    </source>
</evidence>
<keyword evidence="5 7" id="KW-0963">Cytoplasm</keyword>
<organism evidence="9 10">
    <name type="scientific">Corynebacterium sphenisci DSM 44792</name>
    <dbReference type="NCBI Taxonomy" id="1437874"/>
    <lineage>
        <taxon>Bacteria</taxon>
        <taxon>Bacillati</taxon>
        <taxon>Actinomycetota</taxon>
        <taxon>Actinomycetes</taxon>
        <taxon>Mycobacteriales</taxon>
        <taxon>Corynebacteriaceae</taxon>
        <taxon>Corynebacterium</taxon>
    </lineage>
</organism>
<evidence type="ECO:0000256" key="6">
    <source>
        <dbReference type="ARBA" id="ARBA00022592"/>
    </source>
</evidence>
<evidence type="ECO:0000256" key="4">
    <source>
        <dbReference type="ARBA" id="ARBA00022448"/>
    </source>
</evidence>
<keyword evidence="4 7" id="KW-0813">Transport</keyword>
<proteinExistence type="inferred from homology"/>
<dbReference type="PANTHER" id="PTHR42930:SF3">
    <property type="entry name" value="PHOSPHATE-SPECIFIC TRANSPORT SYSTEM ACCESSORY PROTEIN PHOU"/>
    <property type="match status" value="1"/>
</dbReference>
<accession>A0A1L7CZW1</accession>
<dbReference type="InterPro" id="IPR026022">
    <property type="entry name" value="PhoU_dom"/>
</dbReference>
<dbReference type="SUPFAM" id="SSF109755">
    <property type="entry name" value="PhoU-like"/>
    <property type="match status" value="1"/>
</dbReference>
<sequence length="243" mass="28048">MRTVYREQMDTFAHDLILMCDHIHAMHRNAARALLEADLELAESVLSEVDRLDELRVRCEDRAFELLALEAPVARDLRQIVSGISIVEDLSRMGALSVHIATTARRRHPERTLPADVEGFFREMASVCGRITESMREILITYDVELALSMAQDDDGVDDIHHHLFTLTTNEDRWPHGSRATVDVTLLSRYFERYADHAVEIAARVVYMATGYKPAEYLDRRESEADDRQIRERLAKLERHFDN</sequence>
<reference evidence="9 10" key="1">
    <citation type="submission" date="2014-08" db="EMBL/GenBank/DDBJ databases">
        <title>Complete genome sequence of Corynebacterium sphenisci CECT 5990(T) (=DSM 44792(T)), isolated from healthy wild penguins.</title>
        <authorList>
            <person name="Ruckert C."/>
            <person name="Albersmeier A."/>
            <person name="Winkler A."/>
            <person name="Kalinowski J."/>
        </authorList>
    </citation>
    <scope>NUCLEOTIDE SEQUENCE [LARGE SCALE GENOMIC DNA]</scope>
    <source>
        <strain evidence="9 10">DSM 44792</strain>
    </source>
</reference>
<dbReference type="Pfam" id="PF01895">
    <property type="entry name" value="PhoU"/>
    <property type="match status" value="2"/>
</dbReference>
<gene>
    <name evidence="9" type="ORF">CSPHI_10020</name>
</gene>
<dbReference type="AlphaFoldDB" id="A0A1L7CZW1"/>
<feature type="domain" description="PhoU" evidence="8">
    <location>
        <begin position="18"/>
        <end position="102"/>
    </location>
</feature>
<evidence type="ECO:0000256" key="1">
    <source>
        <dbReference type="ARBA" id="ARBA00004496"/>
    </source>
</evidence>
<evidence type="ECO:0000256" key="2">
    <source>
        <dbReference type="ARBA" id="ARBA00008107"/>
    </source>
</evidence>
<comment type="similarity">
    <text evidence="2 7">Belongs to the PhoU family.</text>
</comment>
<dbReference type="NCBIfam" id="TIGR02135">
    <property type="entry name" value="phoU_full"/>
    <property type="match status" value="1"/>
</dbReference>
<dbReference type="Gene3D" id="1.20.58.220">
    <property type="entry name" value="Phosphate transport system protein phou homolog 2, domain 2"/>
    <property type="match status" value="1"/>
</dbReference>
<dbReference type="STRING" id="1437874.CSPHI_10020"/>
<dbReference type="GO" id="GO:0030643">
    <property type="term" value="P:intracellular phosphate ion homeostasis"/>
    <property type="evidence" value="ECO:0007669"/>
    <property type="project" value="InterPro"/>
</dbReference>
<dbReference type="FunFam" id="1.20.58.220:FF:000004">
    <property type="entry name" value="Phosphate-specific transport system accessory protein PhoU"/>
    <property type="match status" value="1"/>
</dbReference>
<dbReference type="EMBL" id="CP009248">
    <property type="protein sequence ID" value="APT91281.1"/>
    <property type="molecule type" value="Genomic_DNA"/>
</dbReference>
<dbReference type="Proteomes" id="UP000185469">
    <property type="component" value="Chromosome"/>
</dbReference>
<keyword evidence="10" id="KW-1185">Reference proteome</keyword>
<evidence type="ECO:0000256" key="7">
    <source>
        <dbReference type="PIRNR" id="PIRNR003107"/>
    </source>
</evidence>
<dbReference type="PANTHER" id="PTHR42930">
    <property type="entry name" value="PHOSPHATE-SPECIFIC TRANSPORT SYSTEM ACCESSORY PROTEIN PHOU"/>
    <property type="match status" value="1"/>
</dbReference>
<dbReference type="KEGG" id="csph:CSPHI_10020"/>
<dbReference type="OrthoDB" id="9814256at2"/>
<comment type="function">
    <text evidence="7">Plays a role in the regulation of phosphate uptake.</text>
</comment>
<dbReference type="RefSeq" id="WP_075692879.1">
    <property type="nucleotide sequence ID" value="NZ_CP009248.1"/>
</dbReference>
<dbReference type="GO" id="GO:0006817">
    <property type="term" value="P:phosphate ion transport"/>
    <property type="evidence" value="ECO:0007669"/>
    <property type="project" value="UniProtKB-KW"/>
</dbReference>
<name>A0A1L7CZW1_9CORY</name>
<comment type="subcellular location">
    <subcellularLocation>
        <location evidence="1 7">Cytoplasm</location>
    </subcellularLocation>
</comment>
<keyword evidence="6 7" id="KW-0592">Phosphate transport</keyword>
<feature type="domain" description="PhoU" evidence="8">
    <location>
        <begin position="122"/>
        <end position="205"/>
    </location>
</feature>
<evidence type="ECO:0000313" key="9">
    <source>
        <dbReference type="EMBL" id="APT91281.1"/>
    </source>
</evidence>